<keyword evidence="2" id="KW-1185">Reference proteome</keyword>
<dbReference type="AlphaFoldDB" id="A0A4Y1ZKT9"/>
<evidence type="ECO:0000313" key="1">
    <source>
        <dbReference type="EMBL" id="GBL54538.1"/>
    </source>
</evidence>
<accession>A0A4Y1ZKT9</accession>
<reference evidence="1 2" key="1">
    <citation type="journal article" date="2019" name="Sci. Rep.">
        <title>Orb-weaving spider Araneus ventricosus genome elucidates the spidroin gene catalogue.</title>
        <authorList>
            <person name="Kono N."/>
            <person name="Nakamura H."/>
            <person name="Ohtoshi R."/>
            <person name="Moran D.A.P."/>
            <person name="Shinohara A."/>
            <person name="Yoshida Y."/>
            <person name="Fujiwara M."/>
            <person name="Mori M."/>
            <person name="Tomita M."/>
            <person name="Arakawa K."/>
        </authorList>
    </citation>
    <scope>NUCLEOTIDE SEQUENCE [LARGE SCALE GENOMIC DNA]</scope>
</reference>
<proteinExistence type="predicted"/>
<protein>
    <submittedName>
        <fullName evidence="1">Uncharacterized protein</fullName>
    </submittedName>
</protein>
<evidence type="ECO:0000313" key="2">
    <source>
        <dbReference type="Proteomes" id="UP000499080"/>
    </source>
</evidence>
<gene>
    <name evidence="1" type="ORF">AVEN_17805_1</name>
</gene>
<organism evidence="1 2">
    <name type="scientific">Araneus ventricosus</name>
    <name type="common">Orbweaver spider</name>
    <name type="synonym">Epeira ventricosa</name>
    <dbReference type="NCBI Taxonomy" id="182803"/>
    <lineage>
        <taxon>Eukaryota</taxon>
        <taxon>Metazoa</taxon>
        <taxon>Ecdysozoa</taxon>
        <taxon>Arthropoda</taxon>
        <taxon>Chelicerata</taxon>
        <taxon>Arachnida</taxon>
        <taxon>Araneae</taxon>
        <taxon>Araneomorphae</taxon>
        <taxon>Entelegynae</taxon>
        <taxon>Araneoidea</taxon>
        <taxon>Araneidae</taxon>
        <taxon>Araneus</taxon>
    </lineage>
</organism>
<dbReference type="Proteomes" id="UP000499080">
    <property type="component" value="Unassembled WGS sequence"/>
</dbReference>
<comment type="caution">
    <text evidence="1">The sequence shown here is derived from an EMBL/GenBank/DDBJ whole genome shotgun (WGS) entry which is preliminary data.</text>
</comment>
<sequence length="107" mass="12416">MVLKRIIKSLFVRAPNGCPKVSGREHDDDVTLTSSYSVYRHLLKTNHCWMDAFFSILDAAHGSFPFSRRINKNKWKPVSFREWVNDVVSSRLKEKNKDVLANKTSFT</sequence>
<name>A0A4Y1ZKT9_ARAVE</name>
<dbReference type="EMBL" id="BGPR01150563">
    <property type="protein sequence ID" value="GBL54538.1"/>
    <property type="molecule type" value="Genomic_DNA"/>
</dbReference>